<evidence type="ECO:0000256" key="4">
    <source>
        <dbReference type="PROSITE-ProRule" id="PRU00834"/>
    </source>
</evidence>
<keyword evidence="2 4" id="KW-0863">Zinc-finger</keyword>
<evidence type="ECO:0000256" key="5">
    <source>
        <dbReference type="SAM" id="MobiDB-lite"/>
    </source>
</evidence>
<dbReference type="Proteomes" id="UP001194696">
    <property type="component" value="Unassembled WGS sequence"/>
</dbReference>
<dbReference type="InterPro" id="IPR007853">
    <property type="entry name" value="Znf_DNL-typ"/>
</dbReference>
<organism evidence="7 8">
    <name type="scientific">Linnemannia gamsii</name>
    <dbReference type="NCBI Taxonomy" id="64522"/>
    <lineage>
        <taxon>Eukaryota</taxon>
        <taxon>Fungi</taxon>
        <taxon>Fungi incertae sedis</taxon>
        <taxon>Mucoromycota</taxon>
        <taxon>Mortierellomycotina</taxon>
        <taxon>Mortierellomycetes</taxon>
        <taxon>Mortierellales</taxon>
        <taxon>Mortierellaceae</taxon>
        <taxon>Linnemannia</taxon>
    </lineage>
</organism>
<dbReference type="PROSITE" id="PS51501">
    <property type="entry name" value="ZF_DNL"/>
    <property type="match status" value="1"/>
</dbReference>
<evidence type="ECO:0000256" key="3">
    <source>
        <dbReference type="ARBA" id="ARBA00022833"/>
    </source>
</evidence>
<keyword evidence="1" id="KW-0479">Metal-binding</keyword>
<dbReference type="Pfam" id="PF05180">
    <property type="entry name" value="zf-DNL"/>
    <property type="match status" value="1"/>
</dbReference>
<dbReference type="PANTHER" id="PTHR20922">
    <property type="entry name" value="DNL-TYPE ZINC FINGER PROTEIN"/>
    <property type="match status" value="1"/>
</dbReference>
<keyword evidence="8" id="KW-1185">Reference proteome</keyword>
<name>A0ABQ7K2C1_9FUNG</name>
<dbReference type="PANTHER" id="PTHR20922:SF13">
    <property type="entry name" value="DNL-TYPE ZINC FINGER PROTEIN"/>
    <property type="match status" value="1"/>
</dbReference>
<evidence type="ECO:0000256" key="1">
    <source>
        <dbReference type="ARBA" id="ARBA00022723"/>
    </source>
</evidence>
<comment type="caution">
    <text evidence="7">The sequence shown here is derived from an EMBL/GenBank/DDBJ whole genome shotgun (WGS) entry which is preliminary data.</text>
</comment>
<feature type="region of interest" description="Disordered" evidence="5">
    <location>
        <begin position="105"/>
        <end position="146"/>
    </location>
</feature>
<proteinExistence type="predicted"/>
<evidence type="ECO:0000256" key="2">
    <source>
        <dbReference type="ARBA" id="ARBA00022771"/>
    </source>
</evidence>
<reference evidence="7 8" key="1">
    <citation type="journal article" date="2020" name="Fungal Divers.">
        <title>Resolving the Mortierellaceae phylogeny through synthesis of multi-gene phylogenetics and phylogenomics.</title>
        <authorList>
            <person name="Vandepol N."/>
            <person name="Liber J."/>
            <person name="Desiro A."/>
            <person name="Na H."/>
            <person name="Kennedy M."/>
            <person name="Barry K."/>
            <person name="Grigoriev I.V."/>
            <person name="Miller A.N."/>
            <person name="O'Donnell K."/>
            <person name="Stajich J.E."/>
            <person name="Bonito G."/>
        </authorList>
    </citation>
    <scope>NUCLEOTIDE SEQUENCE [LARGE SCALE GENOMIC DNA]</scope>
    <source>
        <strain evidence="7 8">AD045</strain>
    </source>
</reference>
<feature type="domain" description="DNL-type" evidence="6">
    <location>
        <begin position="145"/>
        <end position="240"/>
    </location>
</feature>
<evidence type="ECO:0000313" key="7">
    <source>
        <dbReference type="EMBL" id="KAG0289403.1"/>
    </source>
</evidence>
<gene>
    <name evidence="7" type="ORF">BGZ96_007053</name>
</gene>
<accession>A0ABQ7K2C1</accession>
<protein>
    <recommendedName>
        <fullName evidence="6">DNL-type domain-containing protein</fullName>
    </recommendedName>
</protein>
<dbReference type="EMBL" id="JAAAIM010000350">
    <property type="protein sequence ID" value="KAG0289403.1"/>
    <property type="molecule type" value="Genomic_DNA"/>
</dbReference>
<evidence type="ECO:0000313" key="8">
    <source>
        <dbReference type="Proteomes" id="UP001194696"/>
    </source>
</evidence>
<sequence length="305" mass="33197">MATRTFSLARLARTQAPTWSSSSAFFSGANTTTTTSVAVQCRRTLTTRTPLDTLRSVLSPWSMTSTQPKTGSLGLTPITVAAGRAQPRGLVIFRPYHVTLRTFERHQHPPGINSNTSSPTDPTSAGKIDDDIQPAQKNPIPPNKDPKARMLIGFTCTVCNHRSHKTMSKHAYDHGVVIMQCDHCKNRHLIADHLGWFKNGGVTVEDLVKDKGETVRKLTKSYQLVKDGEMASSSSASGTGTEGTHTMGAEGAVASGGAGKEKTELELALEKASEGMLEWIPKEVLEQEEERMKKSQETVDHTKKA</sequence>
<feature type="region of interest" description="Disordered" evidence="5">
    <location>
        <begin position="228"/>
        <end position="268"/>
    </location>
</feature>
<feature type="compositionally biased region" description="Low complexity" evidence="5">
    <location>
        <begin position="113"/>
        <end position="124"/>
    </location>
</feature>
<dbReference type="InterPro" id="IPR024158">
    <property type="entry name" value="Mt_import_TIM15"/>
</dbReference>
<keyword evidence="3" id="KW-0862">Zinc</keyword>
<feature type="compositionally biased region" description="Basic and acidic residues" evidence="5">
    <location>
        <begin position="259"/>
        <end position="268"/>
    </location>
</feature>
<evidence type="ECO:0000259" key="6">
    <source>
        <dbReference type="PROSITE" id="PS51501"/>
    </source>
</evidence>